<evidence type="ECO:0000256" key="1">
    <source>
        <dbReference type="ARBA" id="ARBA00022679"/>
    </source>
</evidence>
<dbReference type="EMBL" id="CP047901">
    <property type="protein sequence ID" value="QHO63525.1"/>
    <property type="molecule type" value="Genomic_DNA"/>
</dbReference>
<proteinExistence type="predicted"/>
<gene>
    <name evidence="5" type="ORF">MICH65_0544</name>
</gene>
<sequence length="299" mass="34025">MSLSIIIVSYNTKQLLSDCLKSVYKSQSPKDGLEVIVVDNNSPDDSVQMVEADFPQVKLIANQDNKGFAAANNQAAAIAQGKYLLFLNSDTKLTPHALVKPLKYLRTHQDVGAITVKLLLPTGQIDLDNHRGFPTPWTALTKMLRLNTLFPNSRLFNNYYQSYKGYDRIHSIDVAAGSYIMLSKKLFDKIGGWDESYFFYGEDIDLCYRIRQTGKKIIYYPKVTTIHYKGASSGLRKESANKARPPKATRIKVAKASTQAMKIFYRKFYQNQYPFFITYPILLAITLLGWLRVIKHQLT</sequence>
<keyword evidence="2" id="KW-0472">Membrane</keyword>
<dbReference type="PANTHER" id="PTHR43179:SF7">
    <property type="entry name" value="RHAMNOSYLTRANSFERASE WBBL"/>
    <property type="match status" value="1"/>
</dbReference>
<keyword evidence="2" id="KW-0812">Transmembrane</keyword>
<evidence type="ECO:0000313" key="6">
    <source>
        <dbReference type="Proteomes" id="UP000463983"/>
    </source>
</evidence>
<dbReference type="Proteomes" id="UP000463983">
    <property type="component" value="Chromosome"/>
</dbReference>
<organism evidence="5 6">
    <name type="scientific">Candidatus Chazhemtobacterium aquaticus</name>
    <dbReference type="NCBI Taxonomy" id="2715735"/>
    <lineage>
        <taxon>Bacteria</taxon>
        <taxon>Candidatus Chazhemtobacteraceae</taxon>
        <taxon>Candidatus Chazhemtobacterium</taxon>
    </lineage>
</organism>
<dbReference type="InterPro" id="IPR027791">
    <property type="entry name" value="Galactosyl_T_C"/>
</dbReference>
<dbReference type="Gene3D" id="3.90.550.10">
    <property type="entry name" value="Spore Coat Polysaccharide Biosynthesis Protein SpsA, Chain A"/>
    <property type="match status" value="1"/>
</dbReference>
<dbReference type="InterPro" id="IPR029044">
    <property type="entry name" value="Nucleotide-diphossugar_trans"/>
</dbReference>
<feature type="transmembrane region" description="Helical" evidence="2">
    <location>
        <begin position="273"/>
        <end position="294"/>
    </location>
</feature>
<name>A0A857N5J2_9BACT</name>
<feature type="domain" description="Glycosyltransferase 2-like" evidence="3">
    <location>
        <begin position="4"/>
        <end position="116"/>
    </location>
</feature>
<keyword evidence="1 5" id="KW-0808">Transferase</keyword>
<dbReference type="InterPro" id="IPR001173">
    <property type="entry name" value="Glyco_trans_2-like"/>
</dbReference>
<dbReference type="SUPFAM" id="SSF53448">
    <property type="entry name" value="Nucleotide-diphospho-sugar transferases"/>
    <property type="match status" value="1"/>
</dbReference>
<evidence type="ECO:0000313" key="5">
    <source>
        <dbReference type="EMBL" id="QHO63525.1"/>
    </source>
</evidence>
<keyword evidence="6" id="KW-1185">Reference proteome</keyword>
<dbReference type="KEGG" id="caqa:MICH65_0544"/>
<dbReference type="PANTHER" id="PTHR43179">
    <property type="entry name" value="RHAMNOSYLTRANSFERASE WBBL"/>
    <property type="match status" value="1"/>
</dbReference>
<accession>A0A857N5J2</accession>
<evidence type="ECO:0000259" key="4">
    <source>
        <dbReference type="Pfam" id="PF02709"/>
    </source>
</evidence>
<dbReference type="GO" id="GO:0016740">
    <property type="term" value="F:transferase activity"/>
    <property type="evidence" value="ECO:0007669"/>
    <property type="project" value="UniProtKB-KW"/>
</dbReference>
<protein>
    <submittedName>
        <fullName evidence="5">dTDP-Rha:A-D-GlcNAc-diphosphoryl polyprenol, A-3-L-rhamnosyl transferase WbbL</fullName>
    </submittedName>
</protein>
<dbReference type="RefSeq" id="WP_161931903.1">
    <property type="nucleotide sequence ID" value="NZ_CP047901.1"/>
</dbReference>
<dbReference type="CDD" id="cd04186">
    <property type="entry name" value="GT_2_like_c"/>
    <property type="match status" value="1"/>
</dbReference>
<evidence type="ECO:0000259" key="3">
    <source>
        <dbReference type="Pfam" id="PF00535"/>
    </source>
</evidence>
<evidence type="ECO:0000256" key="2">
    <source>
        <dbReference type="SAM" id="Phobius"/>
    </source>
</evidence>
<dbReference type="Pfam" id="PF02709">
    <property type="entry name" value="Glyco_transf_7C"/>
    <property type="match status" value="1"/>
</dbReference>
<dbReference type="Pfam" id="PF00535">
    <property type="entry name" value="Glycos_transf_2"/>
    <property type="match status" value="1"/>
</dbReference>
<reference evidence="6" key="1">
    <citation type="journal article" date="2020" name="Microorganisms">
        <title>Complete Genome of a Member of a New Bacterial Lineage in the Microgenomates Group Reveals an Unusual Nucleotide Composition Disparity Between Two Strands of DNA and Limited Metabolic Potential.</title>
        <authorList>
            <person name="Kadnikov V.V."/>
            <person name="Mardanov A.V."/>
            <person name="Beletsky A.V."/>
            <person name="Karnachuk O.V."/>
            <person name="Ravin N.V."/>
        </authorList>
    </citation>
    <scope>NUCLEOTIDE SEQUENCE [LARGE SCALE GENOMIC DNA]</scope>
</reference>
<feature type="domain" description="Galactosyltransferase C-terminal" evidence="4">
    <location>
        <begin position="176"/>
        <end position="222"/>
    </location>
</feature>
<dbReference type="AlphaFoldDB" id="A0A857N5J2"/>
<keyword evidence="2" id="KW-1133">Transmembrane helix</keyword>